<evidence type="ECO:0000256" key="9">
    <source>
        <dbReference type="PROSITE-ProRule" id="PRU00284"/>
    </source>
</evidence>
<evidence type="ECO:0000256" key="4">
    <source>
        <dbReference type="ARBA" id="ARBA00022692"/>
    </source>
</evidence>
<feature type="transmembrane region" description="Helical" evidence="10">
    <location>
        <begin position="311"/>
        <end position="334"/>
    </location>
</feature>
<dbReference type="PANTHER" id="PTHR32089">
    <property type="entry name" value="METHYL-ACCEPTING CHEMOTAXIS PROTEIN MCPB"/>
    <property type="match status" value="1"/>
</dbReference>
<keyword evidence="4 10" id="KW-0812">Transmembrane</keyword>
<evidence type="ECO:0000256" key="2">
    <source>
        <dbReference type="ARBA" id="ARBA00022475"/>
    </source>
</evidence>
<accession>A0ABT6N9Z9</accession>
<feature type="transmembrane region" description="Helical" evidence="10">
    <location>
        <begin position="9"/>
        <end position="29"/>
    </location>
</feature>
<evidence type="ECO:0000256" key="7">
    <source>
        <dbReference type="ARBA" id="ARBA00023224"/>
    </source>
</evidence>
<feature type="domain" description="Methyl-accepting transducer" evidence="11">
    <location>
        <begin position="406"/>
        <end position="583"/>
    </location>
</feature>
<evidence type="ECO:0000259" key="12">
    <source>
        <dbReference type="PROSITE" id="PS50885"/>
    </source>
</evidence>
<keyword evidence="2" id="KW-1003">Cell membrane</keyword>
<evidence type="ECO:0000259" key="11">
    <source>
        <dbReference type="PROSITE" id="PS50111"/>
    </source>
</evidence>
<dbReference type="SUPFAM" id="SSF58104">
    <property type="entry name" value="Methyl-accepting chemotaxis protein (MCP) signaling domain"/>
    <property type="match status" value="1"/>
</dbReference>
<comment type="subcellular location">
    <subcellularLocation>
        <location evidence="1">Cell membrane</location>
        <topology evidence="1">Multi-pass membrane protein</topology>
    </subcellularLocation>
</comment>
<gene>
    <name evidence="13" type="ORF">QE109_03680</name>
</gene>
<dbReference type="Gene3D" id="6.10.340.10">
    <property type="match status" value="1"/>
</dbReference>
<sequence length="591" mass="65435">MKLGIQKKLILMALFIGLVPIFILSSISIEKSTFELNQEVEKSTQLFTTLTKDRIENYFSSRQGDATLLTGSRIIRDGIEQLNTFHTTEAQDKVIYDDFKDFLSSAQKYYGYTDIFLTNNYNEVVFSLNYNPLDMAPLATVGDYCLTALEGEQNWSKLFRNSFIDDNIMILSTPVYSYSGIESTPIGTLNIVLNQSDLDYLITTGQEKLGKSANAYLVDENGILLTQTSESTFNESVTLEEHLQGNTAIAITKMLQEGDVDFNQSVSAENYSGKKTIATIAGVKIGSMNAGMIIEVDSDEALVRLNSLRTLLTSFGIVMGLLSIVMSFIMAQSLKKPITKVMKIAEKIADYDLTIARDIKLSKRNDEFGALYQSIFSIVERFREIIAKVELASTGIMDSAKSLSLDSARTLSNIDVVGQAISRISEGSQIQAENAMGGYEETQVLSDMLRADSQSQLQMQKNLSDIRIMVELGLEKVNELSAVNLQSEKTNKSVQQTVNKSVNDSKQVEEASRLILEIANKTNLLALNASIEAARAGEHGRGFSVVAEEIRILAEQSKEATARINVIIDHISEDHHQVLQTIDALLMISDK</sequence>
<evidence type="ECO:0000256" key="1">
    <source>
        <dbReference type="ARBA" id="ARBA00004651"/>
    </source>
</evidence>
<protein>
    <submittedName>
        <fullName evidence="13">Methyl-accepting chemotaxis protein</fullName>
    </submittedName>
</protein>
<keyword evidence="5 10" id="KW-1133">Transmembrane helix</keyword>
<dbReference type="InterPro" id="IPR003660">
    <property type="entry name" value="HAMP_dom"/>
</dbReference>
<feature type="domain" description="HAMP" evidence="12">
    <location>
        <begin position="332"/>
        <end position="387"/>
    </location>
</feature>
<evidence type="ECO:0000256" key="6">
    <source>
        <dbReference type="ARBA" id="ARBA00023136"/>
    </source>
</evidence>
<evidence type="ECO:0000256" key="5">
    <source>
        <dbReference type="ARBA" id="ARBA00022989"/>
    </source>
</evidence>
<keyword evidence="3" id="KW-0145">Chemotaxis</keyword>
<proteinExistence type="inferred from homology"/>
<dbReference type="InterPro" id="IPR033479">
    <property type="entry name" value="dCache_1"/>
</dbReference>
<keyword evidence="7 9" id="KW-0807">Transducer</keyword>
<name>A0ABT6N9Z9_9FIRM</name>
<evidence type="ECO:0000313" key="14">
    <source>
        <dbReference type="Proteomes" id="UP001158045"/>
    </source>
</evidence>
<dbReference type="Proteomes" id="UP001158045">
    <property type="component" value="Unassembled WGS sequence"/>
</dbReference>
<dbReference type="Pfam" id="PF02743">
    <property type="entry name" value="dCache_1"/>
    <property type="match status" value="1"/>
</dbReference>
<dbReference type="Gene3D" id="1.10.287.950">
    <property type="entry name" value="Methyl-accepting chemotaxis protein"/>
    <property type="match status" value="1"/>
</dbReference>
<dbReference type="SMART" id="SM00283">
    <property type="entry name" value="MA"/>
    <property type="match status" value="1"/>
</dbReference>
<dbReference type="PANTHER" id="PTHR32089:SF112">
    <property type="entry name" value="LYSOZYME-LIKE PROTEIN-RELATED"/>
    <property type="match status" value="1"/>
</dbReference>
<dbReference type="Pfam" id="PF00015">
    <property type="entry name" value="MCPsignal"/>
    <property type="match status" value="1"/>
</dbReference>
<dbReference type="PROSITE" id="PS50885">
    <property type="entry name" value="HAMP"/>
    <property type="match status" value="1"/>
</dbReference>
<evidence type="ECO:0000313" key="13">
    <source>
        <dbReference type="EMBL" id="MDH8677232.1"/>
    </source>
</evidence>
<dbReference type="EMBL" id="JARYZI010000002">
    <property type="protein sequence ID" value="MDH8677232.1"/>
    <property type="molecule type" value="Genomic_DNA"/>
</dbReference>
<dbReference type="InterPro" id="IPR004089">
    <property type="entry name" value="MCPsignal_dom"/>
</dbReference>
<evidence type="ECO:0000256" key="10">
    <source>
        <dbReference type="SAM" id="Phobius"/>
    </source>
</evidence>
<dbReference type="PROSITE" id="PS50111">
    <property type="entry name" value="CHEMOTAXIS_TRANSDUC_2"/>
    <property type="match status" value="1"/>
</dbReference>
<keyword evidence="6 10" id="KW-0472">Membrane</keyword>
<keyword evidence="14" id="KW-1185">Reference proteome</keyword>
<evidence type="ECO:0000256" key="8">
    <source>
        <dbReference type="ARBA" id="ARBA00029447"/>
    </source>
</evidence>
<comment type="caution">
    <text evidence="13">The sequence shown here is derived from an EMBL/GenBank/DDBJ whole genome shotgun (WGS) entry which is preliminary data.</text>
</comment>
<evidence type="ECO:0000256" key="3">
    <source>
        <dbReference type="ARBA" id="ARBA00022500"/>
    </source>
</evidence>
<comment type="similarity">
    <text evidence="8">Belongs to the methyl-accepting chemotaxis (MCP) protein family.</text>
</comment>
<dbReference type="RefSeq" id="WP_281093045.1">
    <property type="nucleotide sequence ID" value="NZ_JARYZI010000002.1"/>
</dbReference>
<organism evidence="13 14">
    <name type="scientific">Fusibacter bizertensis</name>
    <dbReference type="NCBI Taxonomy" id="1488331"/>
    <lineage>
        <taxon>Bacteria</taxon>
        <taxon>Bacillati</taxon>
        <taxon>Bacillota</taxon>
        <taxon>Clostridia</taxon>
        <taxon>Eubacteriales</taxon>
        <taxon>Eubacteriales Family XII. Incertae Sedis</taxon>
        <taxon>Fusibacter</taxon>
    </lineage>
</organism>
<reference evidence="13 14" key="1">
    <citation type="submission" date="2023-04" db="EMBL/GenBank/DDBJ databases">
        <title>Fusibacter bizertensis strain WBS, isolated from littoral bottom sediments of the Arctic seas - biochemical and genomic analysis.</title>
        <authorList>
            <person name="Brioukhanov A.L."/>
        </authorList>
    </citation>
    <scope>NUCLEOTIDE SEQUENCE [LARGE SCALE GENOMIC DNA]</scope>
    <source>
        <strain evidence="13 14">WBS</strain>
    </source>
</reference>